<keyword evidence="4 7" id="KW-1133">Transmembrane helix</keyword>
<dbReference type="PANTHER" id="PTHR36115:SF4">
    <property type="entry name" value="MEMBRANE PROTEIN"/>
    <property type="match status" value="1"/>
</dbReference>
<proteinExistence type="predicted"/>
<reference evidence="10" key="1">
    <citation type="journal article" date="2019" name="Int. J. Syst. Evol. Microbiol.">
        <title>The Global Catalogue of Microorganisms (GCM) 10K type strain sequencing project: providing services to taxonomists for standard genome sequencing and annotation.</title>
        <authorList>
            <consortium name="The Broad Institute Genomics Platform"/>
            <consortium name="The Broad Institute Genome Sequencing Center for Infectious Disease"/>
            <person name="Wu L."/>
            <person name="Ma J."/>
        </authorList>
    </citation>
    <scope>NUCLEOTIDE SEQUENCE [LARGE SCALE GENOMIC DNA]</scope>
    <source>
        <strain evidence="10">JCM 17938</strain>
    </source>
</reference>
<feature type="domain" description="RDD" evidence="8">
    <location>
        <begin position="87"/>
        <end position="230"/>
    </location>
</feature>
<dbReference type="EMBL" id="BAABHJ010000016">
    <property type="protein sequence ID" value="GAA4610975.1"/>
    <property type="molecule type" value="Genomic_DNA"/>
</dbReference>
<keyword evidence="3 7" id="KW-0812">Transmembrane</keyword>
<feature type="transmembrane region" description="Helical" evidence="7">
    <location>
        <begin position="128"/>
        <end position="148"/>
    </location>
</feature>
<gene>
    <name evidence="9" type="ORF">GCM10023195_46350</name>
</gene>
<protein>
    <recommendedName>
        <fullName evidence="8">RDD domain-containing protein</fullName>
    </recommendedName>
</protein>
<sequence>MPGEEPVLSEEHEPPGEVPAASGAHAPPTEQASAAPGPHDPPPGEAQAAPGPYGPPPAYRPPVDPAAAPPYGPVPGDPASAPVLPLAHRGKRLLARMIDAVLMMAIAAVPVTLVWLWVHYLAPDGDSGLAALGAVGSFLIVTVVIVLYEGAQLAAWGRTLGKRWLGLRVVRATPPGAPLSTGKAYLRAAVYPPGFAALQIVPMVGLLSMLNVLWQFWDPPLHQCLHDKIVGTVVIDDRAARRALAGG</sequence>
<evidence type="ECO:0000313" key="10">
    <source>
        <dbReference type="Proteomes" id="UP001500212"/>
    </source>
</evidence>
<feature type="compositionally biased region" description="Pro residues" evidence="6">
    <location>
        <begin position="52"/>
        <end position="74"/>
    </location>
</feature>
<dbReference type="PANTHER" id="PTHR36115">
    <property type="entry name" value="PROLINE-RICH ANTIGEN HOMOLOG-RELATED"/>
    <property type="match status" value="1"/>
</dbReference>
<comment type="subcellular location">
    <subcellularLocation>
        <location evidence="1">Cell membrane</location>
        <topology evidence="1">Multi-pass membrane protein</topology>
    </subcellularLocation>
</comment>
<accession>A0ABP8TL93</accession>
<dbReference type="RefSeq" id="WP_345358034.1">
    <property type="nucleotide sequence ID" value="NZ_BAABHJ010000016.1"/>
</dbReference>
<name>A0ABP8TL93_9ACTN</name>
<keyword evidence="2" id="KW-1003">Cell membrane</keyword>
<evidence type="ECO:0000259" key="8">
    <source>
        <dbReference type="Pfam" id="PF06271"/>
    </source>
</evidence>
<evidence type="ECO:0000256" key="2">
    <source>
        <dbReference type="ARBA" id="ARBA00022475"/>
    </source>
</evidence>
<feature type="transmembrane region" description="Helical" evidence="7">
    <location>
        <begin position="195"/>
        <end position="217"/>
    </location>
</feature>
<evidence type="ECO:0000256" key="1">
    <source>
        <dbReference type="ARBA" id="ARBA00004651"/>
    </source>
</evidence>
<feature type="transmembrane region" description="Helical" evidence="7">
    <location>
        <begin position="100"/>
        <end position="122"/>
    </location>
</feature>
<dbReference type="InterPro" id="IPR010432">
    <property type="entry name" value="RDD"/>
</dbReference>
<evidence type="ECO:0000256" key="4">
    <source>
        <dbReference type="ARBA" id="ARBA00022989"/>
    </source>
</evidence>
<organism evidence="9 10">
    <name type="scientific">Actinoallomurus liliacearum</name>
    <dbReference type="NCBI Taxonomy" id="1080073"/>
    <lineage>
        <taxon>Bacteria</taxon>
        <taxon>Bacillati</taxon>
        <taxon>Actinomycetota</taxon>
        <taxon>Actinomycetes</taxon>
        <taxon>Streptosporangiales</taxon>
        <taxon>Thermomonosporaceae</taxon>
        <taxon>Actinoallomurus</taxon>
    </lineage>
</organism>
<dbReference type="InterPro" id="IPR051791">
    <property type="entry name" value="Pra-immunoreactive"/>
</dbReference>
<keyword evidence="10" id="KW-1185">Reference proteome</keyword>
<dbReference type="Pfam" id="PF06271">
    <property type="entry name" value="RDD"/>
    <property type="match status" value="1"/>
</dbReference>
<evidence type="ECO:0000256" key="3">
    <source>
        <dbReference type="ARBA" id="ARBA00022692"/>
    </source>
</evidence>
<evidence type="ECO:0000256" key="6">
    <source>
        <dbReference type="SAM" id="MobiDB-lite"/>
    </source>
</evidence>
<evidence type="ECO:0000256" key="7">
    <source>
        <dbReference type="SAM" id="Phobius"/>
    </source>
</evidence>
<dbReference type="Proteomes" id="UP001500212">
    <property type="component" value="Unassembled WGS sequence"/>
</dbReference>
<keyword evidence="5 7" id="KW-0472">Membrane</keyword>
<evidence type="ECO:0000256" key="5">
    <source>
        <dbReference type="ARBA" id="ARBA00023136"/>
    </source>
</evidence>
<feature type="region of interest" description="Disordered" evidence="6">
    <location>
        <begin position="1"/>
        <end position="74"/>
    </location>
</feature>
<evidence type="ECO:0000313" key="9">
    <source>
        <dbReference type="EMBL" id="GAA4610975.1"/>
    </source>
</evidence>
<comment type="caution">
    <text evidence="9">The sequence shown here is derived from an EMBL/GenBank/DDBJ whole genome shotgun (WGS) entry which is preliminary data.</text>
</comment>